<feature type="region of interest" description="Disordered" evidence="1">
    <location>
        <begin position="82"/>
        <end position="151"/>
    </location>
</feature>
<dbReference type="EMBL" id="OUUZ01000001">
    <property type="protein sequence ID" value="SPQ18434.1"/>
    <property type="molecule type" value="Genomic_DNA"/>
</dbReference>
<feature type="compositionally biased region" description="Basic and acidic residues" evidence="1">
    <location>
        <begin position="86"/>
        <end position="116"/>
    </location>
</feature>
<organism evidence="2 3">
    <name type="scientific">Thermothielavioides terrestris</name>
    <dbReference type="NCBI Taxonomy" id="2587410"/>
    <lineage>
        <taxon>Eukaryota</taxon>
        <taxon>Fungi</taxon>
        <taxon>Dikarya</taxon>
        <taxon>Ascomycota</taxon>
        <taxon>Pezizomycotina</taxon>
        <taxon>Sordariomycetes</taxon>
        <taxon>Sordariomycetidae</taxon>
        <taxon>Sordariales</taxon>
        <taxon>Chaetomiaceae</taxon>
        <taxon>Thermothielavioides</taxon>
    </lineage>
</organism>
<accession>A0A3S4B0P4</accession>
<sequence length="435" mass="46390">MPHTVSMFTRTSCNPEPDLLRKVLRHRRAVIRAELVHLLLAGQHVDVLCLLSERRAEPQLVPQVQQQKGRDRDVRGQKVLIVPPAGREHLEPVGERQQDDDGQRGPRGVRLRDGAERQGVQQALDGQRGTEAQVGHHDDDPGDEARNGRHVGEPAEDAGAVLRHVEVGQQADGPGGEDGEVGHAAAVGAGEDAGRLARGRHRVQHARARVQEGVAGGPGRRQDRRVDDVVQPADAGALDADDPRARVGVGLGRQQVRVIRGHDGADDQGADAVEEREAGEEAAGGLGDVAAGGHRLAGGQTDEFRGRDEAEAGSDKRGPVGGEAPRRAGPDVFLEGARVMPVMEPDRSAGGCAAGHDDDAHDHQAEDRDELDAGEPELGLAKDRDGEDVQQQNHEQDDGDPDGRRDGRVPVLEQDGTGGRLCRNQDRIGVPVVPS</sequence>
<reference evidence="2 3" key="1">
    <citation type="submission" date="2018-04" db="EMBL/GenBank/DDBJ databases">
        <authorList>
            <person name="Huttner S."/>
            <person name="Dainat J."/>
        </authorList>
    </citation>
    <scope>NUCLEOTIDE SEQUENCE [LARGE SCALE GENOMIC DNA]</scope>
</reference>
<feature type="compositionally biased region" description="Basic and acidic residues" evidence="1">
    <location>
        <begin position="134"/>
        <end position="151"/>
    </location>
</feature>
<name>A0A3S4B0P4_9PEZI</name>
<proteinExistence type="predicted"/>
<dbReference type="Proteomes" id="UP000289323">
    <property type="component" value="Unassembled WGS sequence"/>
</dbReference>
<dbReference type="AlphaFoldDB" id="A0A3S4B0P4"/>
<feature type="compositionally biased region" description="Basic and acidic residues" evidence="1">
    <location>
        <begin position="302"/>
        <end position="329"/>
    </location>
</feature>
<feature type="region of interest" description="Disordered" evidence="1">
    <location>
        <begin position="261"/>
        <end position="435"/>
    </location>
</feature>
<evidence type="ECO:0000313" key="3">
    <source>
        <dbReference type="Proteomes" id="UP000289323"/>
    </source>
</evidence>
<gene>
    <name evidence="2" type="ORF">TT172_LOCUS853</name>
</gene>
<protein>
    <submittedName>
        <fullName evidence="2">B29f935e-0d0f-448a-93c7-e4b30d5efc30</fullName>
    </submittedName>
</protein>
<evidence type="ECO:0000256" key="1">
    <source>
        <dbReference type="SAM" id="MobiDB-lite"/>
    </source>
</evidence>
<evidence type="ECO:0000313" key="2">
    <source>
        <dbReference type="EMBL" id="SPQ18434.1"/>
    </source>
</evidence>
<feature type="compositionally biased region" description="Basic and acidic residues" evidence="1">
    <location>
        <begin position="355"/>
        <end position="366"/>
    </location>
</feature>
<feature type="compositionally biased region" description="Acidic residues" evidence="1">
    <location>
        <begin position="266"/>
        <end position="280"/>
    </location>
</feature>